<dbReference type="GO" id="GO:0048544">
    <property type="term" value="P:recognition of pollen"/>
    <property type="evidence" value="ECO:0007669"/>
    <property type="project" value="InterPro"/>
</dbReference>
<evidence type="ECO:0000256" key="1">
    <source>
        <dbReference type="ARBA" id="ARBA00003061"/>
    </source>
</evidence>
<dbReference type="PANTHER" id="PTHR32444">
    <property type="entry name" value="BULB-TYPE LECTIN DOMAIN-CONTAINING PROTEIN"/>
    <property type="match status" value="1"/>
</dbReference>
<reference evidence="12" key="1">
    <citation type="journal article" date="2003" name="Science">
        <title>Collection, Mapping, and Annotation of Over 28,000 cDNA Clones from japonica Rice.</title>
        <authorList>
            <person name="Kikuchi S."/>
            <person name="Satoh K."/>
            <person name="Nagata T."/>
            <person name="Kawagashira N."/>
            <person name="Doi K."/>
            <person name="Kishimoto N."/>
            <person name="Yazaki J."/>
            <person name="Ishikawa M."/>
            <person name="Yamada H."/>
            <person name="Ooka H."/>
            <person name="Hotta I."/>
            <person name="Kojima K."/>
            <person name="Namiki T."/>
            <person name="Ohneda E."/>
            <person name="Yahagi W."/>
            <person name="Suzuki K."/>
            <person name="Li C."/>
            <person name="Ohtsuki K."/>
            <person name="Shishiki T."/>
            <person name="Otomo Y."/>
            <person name="Murakami K."/>
            <person name="Iida Y."/>
            <person name="Sugano S."/>
            <person name="Fujimura T."/>
            <person name="Suzuki Y."/>
            <person name="Tsunoda Y."/>
            <person name="Kurosaki T."/>
            <person name="Kodama T."/>
            <person name="Masuda H."/>
            <person name="Kobayashi M."/>
            <person name="Xie Q."/>
            <person name="Lu M."/>
            <person name="Narikawa R."/>
            <person name="Sugiyama A."/>
            <person name="Mizuno K."/>
            <person name="Yokomizo S."/>
            <person name="Niikura J."/>
            <person name="Ikeda R."/>
            <person name="Ishibiki J."/>
            <person name="Kawamata M."/>
            <person name="Yoshimura A."/>
            <person name="Miura J."/>
            <person name="Kusumegi T."/>
            <person name="Oka M."/>
            <person name="Ryu R."/>
            <person name="Ueda M."/>
            <person name="Matsubara K."/>
            <person name="Kawai J."/>
            <person name="Carninci P."/>
            <person name="Adachi J."/>
            <person name="Aizawa K."/>
            <person name="Arakawa T."/>
            <person name="Fukuda S."/>
            <person name="Hara A."/>
            <person name="Hashidume W."/>
            <person name="Hayatsu N."/>
            <person name="Imotani K."/>
            <person name="Ishii Y."/>
            <person name="Itoh M."/>
            <person name="Kagawa I."/>
            <person name="Kondo S."/>
            <person name="Konno H."/>
            <person name="Miyazaki A."/>
            <person name="Osato N."/>
            <person name="Ota Y."/>
            <person name="Saito R."/>
            <person name="Sasaki D."/>
            <person name="Sato K."/>
            <person name="Shibata K."/>
            <person name="Shinagawa A."/>
            <person name="Shiraki T."/>
            <person name="Yoshino M."/>
            <person name="Hayashizaki Y."/>
        </authorList>
    </citation>
    <scope>NUCLEOTIDE SEQUENCE</scope>
</reference>
<dbReference type="InterPro" id="IPR036426">
    <property type="entry name" value="Bulb-type_lectin_dom_sf"/>
</dbReference>
<dbReference type="CDD" id="cd00028">
    <property type="entry name" value="B_lectin"/>
    <property type="match status" value="1"/>
</dbReference>
<evidence type="ECO:0000256" key="7">
    <source>
        <dbReference type="ARBA" id="ARBA00047899"/>
    </source>
</evidence>
<dbReference type="AlphaFoldDB" id="Q5SMQ2"/>
<feature type="transmembrane region" description="Helical" evidence="9">
    <location>
        <begin position="401"/>
        <end position="420"/>
    </location>
</feature>
<dbReference type="EMBL" id="AK109692">
    <property type="protein sequence ID" value="BAG98856.1"/>
    <property type="molecule type" value="mRNA"/>
</dbReference>
<comment type="catalytic activity">
    <reaction evidence="8">
        <text>L-seryl-[protein] + ATP = O-phospho-L-seryl-[protein] + ADP + H(+)</text>
        <dbReference type="Rhea" id="RHEA:17989"/>
        <dbReference type="Rhea" id="RHEA-COMP:9863"/>
        <dbReference type="Rhea" id="RHEA-COMP:11604"/>
        <dbReference type="ChEBI" id="CHEBI:15378"/>
        <dbReference type="ChEBI" id="CHEBI:29999"/>
        <dbReference type="ChEBI" id="CHEBI:30616"/>
        <dbReference type="ChEBI" id="CHEBI:83421"/>
        <dbReference type="ChEBI" id="CHEBI:456216"/>
        <dbReference type="EC" id="2.7.11.1"/>
    </reaction>
</comment>
<comment type="catalytic activity">
    <reaction evidence="7">
        <text>L-threonyl-[protein] + ATP = O-phospho-L-threonyl-[protein] + ADP + H(+)</text>
        <dbReference type="Rhea" id="RHEA:46608"/>
        <dbReference type="Rhea" id="RHEA-COMP:11060"/>
        <dbReference type="Rhea" id="RHEA-COMP:11605"/>
        <dbReference type="ChEBI" id="CHEBI:15378"/>
        <dbReference type="ChEBI" id="CHEBI:30013"/>
        <dbReference type="ChEBI" id="CHEBI:30616"/>
        <dbReference type="ChEBI" id="CHEBI:61977"/>
        <dbReference type="ChEBI" id="CHEBI:456216"/>
        <dbReference type="EC" id="2.7.11.1"/>
    </reaction>
</comment>
<keyword evidence="9" id="KW-0812">Transmembrane</keyword>
<keyword evidence="6" id="KW-0675">Receptor</keyword>
<organism evidence="12">
    <name type="scientific">Oryza sativa subsp. japonica</name>
    <name type="common">Rice</name>
    <dbReference type="NCBI Taxonomy" id="39947"/>
    <lineage>
        <taxon>Eukaryota</taxon>
        <taxon>Viridiplantae</taxon>
        <taxon>Streptophyta</taxon>
        <taxon>Embryophyta</taxon>
        <taxon>Tracheophyta</taxon>
        <taxon>Spermatophyta</taxon>
        <taxon>Magnoliopsida</taxon>
        <taxon>Liliopsida</taxon>
        <taxon>Poales</taxon>
        <taxon>Poaceae</taxon>
        <taxon>BOP clade</taxon>
        <taxon>Oryzoideae</taxon>
        <taxon>Oryzeae</taxon>
        <taxon>Oryzinae</taxon>
        <taxon>Oryza</taxon>
        <taxon>Oryza sativa</taxon>
    </lineage>
</organism>
<dbReference type="PANTHER" id="PTHR32444:SF106">
    <property type="entry name" value="OS09G0111950 PROTEIN"/>
    <property type="match status" value="1"/>
</dbReference>
<evidence type="ECO:0000259" key="10">
    <source>
        <dbReference type="PROSITE" id="PS50927"/>
    </source>
</evidence>
<dbReference type="PROSITE" id="PS50948">
    <property type="entry name" value="PAN"/>
    <property type="match status" value="1"/>
</dbReference>
<dbReference type="SMART" id="SM00473">
    <property type="entry name" value="PAN_AP"/>
    <property type="match status" value="1"/>
</dbReference>
<evidence type="ECO:0000259" key="11">
    <source>
        <dbReference type="PROSITE" id="PS50948"/>
    </source>
</evidence>
<evidence type="ECO:0000256" key="6">
    <source>
        <dbReference type="ARBA" id="ARBA00023170"/>
    </source>
</evidence>
<feature type="domain" description="Apple" evidence="11">
    <location>
        <begin position="303"/>
        <end position="388"/>
    </location>
</feature>
<comment type="function">
    <text evidence="1">Involved in sporophytic self-incompatibility system (the inability of flowering plants to achieve self-fertilization).</text>
</comment>
<name>Q5SMQ2_ORYSJ</name>
<evidence type="ECO:0000313" key="12">
    <source>
        <dbReference type="EMBL" id="BAG98856.1"/>
    </source>
</evidence>
<evidence type="ECO:0000256" key="3">
    <source>
        <dbReference type="ARBA" id="ARBA00012513"/>
    </source>
</evidence>
<accession>Q5SMQ2</accession>
<dbReference type="EC" id="2.7.11.1" evidence="3"/>
<dbReference type="PROSITE" id="PS50927">
    <property type="entry name" value="BULB_LECTIN"/>
    <property type="match status" value="1"/>
</dbReference>
<dbReference type="HOGENOM" id="CLU_000288_116_4_1"/>
<keyword evidence="9" id="KW-0472">Membrane</keyword>
<dbReference type="PIRSF" id="PIRSF002686">
    <property type="entry name" value="SLG"/>
    <property type="match status" value="1"/>
</dbReference>
<comment type="subcellular location">
    <subcellularLocation>
        <location evidence="2">Membrane</location>
        <topology evidence="2">Single-pass type I membrane protein</topology>
    </subcellularLocation>
</comment>
<evidence type="ECO:0000256" key="8">
    <source>
        <dbReference type="ARBA" id="ARBA00048679"/>
    </source>
</evidence>
<dbReference type="InterPro" id="IPR035446">
    <property type="entry name" value="SLSG/EP1"/>
</dbReference>
<keyword evidence="9" id="KW-1133">Transmembrane helix</keyword>
<evidence type="ECO:0000256" key="9">
    <source>
        <dbReference type="SAM" id="Phobius"/>
    </source>
</evidence>
<dbReference type="Gene3D" id="2.90.10.10">
    <property type="entry name" value="Bulb-type lectin domain"/>
    <property type="match status" value="1"/>
</dbReference>
<sequence>MGFFSPSNSSGLYLGIWYNNVPKLTVVWVADQLAPITDHPSSSKLAMADDSSNLVLSDAAGRVLWRTNVTAGGVNSSGAVAVLVNSGNLVLRLPDDTALWQTFEHPSDVFMAGMKLGIDYRSHSGMRIVSWKGAGDPSPGSFSFGVDPERPLQAKIWNGSRVHWRSSMWTGYMVDSNYQKGGSSAIYTAVVYTDDEIYASFTLSAGAPPMHYLMSYSGDLHLQSWSNVSSAWVTNARFPRRDCSLFGYCGAFGYCGNSTGGGGGAGGGVSTCHCLEGFEPASGADWSRGDFSLGCRRKEAARCGDGFAEFPDMKLPDGYALVGNMNAGECAAACRRNCSCVAYAYADLSRSTRRDPTRCLMWGGELLDMEKVNESWGDLGETLYLRMAGAGRGSKRSAVKFALPIVLASILIPTCILICVPKFKGTYICSYK</sequence>
<dbReference type="SMART" id="SM00108">
    <property type="entry name" value="B_lectin"/>
    <property type="match status" value="1"/>
</dbReference>
<dbReference type="GO" id="GO:0004674">
    <property type="term" value="F:protein serine/threonine kinase activity"/>
    <property type="evidence" value="ECO:0007669"/>
    <property type="project" value="UniProtKB-EC"/>
</dbReference>
<keyword evidence="4" id="KW-0732">Signal</keyword>
<dbReference type="SUPFAM" id="SSF51110">
    <property type="entry name" value="alpha-D-mannose-specific plant lectins"/>
    <property type="match status" value="1"/>
</dbReference>
<evidence type="ECO:0000256" key="2">
    <source>
        <dbReference type="ARBA" id="ARBA00004479"/>
    </source>
</evidence>
<dbReference type="Pfam" id="PF01453">
    <property type="entry name" value="B_lectin"/>
    <property type="match status" value="1"/>
</dbReference>
<keyword evidence="5" id="KW-1015">Disulfide bond</keyword>
<feature type="domain" description="Bulb-type lectin" evidence="10">
    <location>
        <begin position="1"/>
        <end position="104"/>
    </location>
</feature>
<dbReference type="InterPro" id="IPR001480">
    <property type="entry name" value="Bulb-type_lectin_dom"/>
</dbReference>
<dbReference type="InterPro" id="IPR000858">
    <property type="entry name" value="S_locus_glycoprot_dom"/>
</dbReference>
<dbReference type="Pfam" id="PF08276">
    <property type="entry name" value="PAN_2"/>
    <property type="match status" value="1"/>
</dbReference>
<evidence type="ECO:0000256" key="4">
    <source>
        <dbReference type="ARBA" id="ARBA00022729"/>
    </source>
</evidence>
<dbReference type="GO" id="GO:0051707">
    <property type="term" value="P:response to other organism"/>
    <property type="evidence" value="ECO:0007669"/>
    <property type="project" value="UniProtKB-ARBA"/>
</dbReference>
<proteinExistence type="evidence at transcript level"/>
<dbReference type="InterPro" id="IPR003609">
    <property type="entry name" value="Pan_app"/>
</dbReference>
<dbReference type="GO" id="GO:0016020">
    <property type="term" value="C:membrane"/>
    <property type="evidence" value="ECO:0007669"/>
    <property type="project" value="UniProtKB-SubCell"/>
</dbReference>
<protein>
    <recommendedName>
        <fullName evidence="3">non-specific serine/threonine protein kinase</fullName>
        <ecNumber evidence="3">2.7.11.1</ecNumber>
    </recommendedName>
</protein>
<evidence type="ECO:0000256" key="5">
    <source>
        <dbReference type="ARBA" id="ARBA00023157"/>
    </source>
</evidence>
<dbReference type="CDD" id="cd01098">
    <property type="entry name" value="PAN_AP_plant"/>
    <property type="match status" value="1"/>
</dbReference>
<dbReference type="Pfam" id="PF00954">
    <property type="entry name" value="S_locus_glycop"/>
    <property type="match status" value="1"/>
</dbReference>